<dbReference type="Proteomes" id="UP001164244">
    <property type="component" value="Chromosome"/>
</dbReference>
<dbReference type="InterPro" id="IPR001453">
    <property type="entry name" value="MoaB/Mog_dom"/>
</dbReference>
<accession>A0AA47AIV9</accession>
<dbReference type="SMART" id="SM00852">
    <property type="entry name" value="MoCF_biosynth"/>
    <property type="match status" value="1"/>
</dbReference>
<dbReference type="CDD" id="cd00885">
    <property type="entry name" value="cinA"/>
    <property type="match status" value="1"/>
</dbReference>
<sequence>MIVELISTGSELLLGDTVNTNVSWLAQELNKLGYTIAHQSVVGDNPKRMAEVFQLASTRADIVISTGGLGPTQGDITRNVLADSIGRPIVFNQEAMDEVKRFFERVKRIVPDASRREAELPEGAKILKNPVGVAPGVVVEDGDTTYILLPGPPGEMKGMFQEGVVPYLDNRFGSQGVVTSYRYGVYDIREIDLENTLMDLIKNQSNPTIALLIKKGYIEVRITAKADTLAAAQALLNPWDTIIRERLGSRVGRDLTVSMEETLGRALLEEHSTISTAESCTSGLVGKLLTNVSGSSEYYMGGVISYSNDIKHRVLSVPQAMLDTYGAVSEQVAKAMAEGARAIGQTTYAVSTTGIAGPGGGSPEKPVGLVWFGVTGPHGTVAHKANLIGNRDDIRQSAAELALYYVYTYITEKGK</sequence>
<dbReference type="Gene3D" id="3.30.70.2860">
    <property type="match status" value="1"/>
</dbReference>
<dbReference type="InterPro" id="IPR008136">
    <property type="entry name" value="CinA_C"/>
</dbReference>
<dbReference type="InterPro" id="IPR036653">
    <property type="entry name" value="CinA-like_C"/>
</dbReference>
<dbReference type="InterPro" id="IPR050101">
    <property type="entry name" value="CinA"/>
</dbReference>
<dbReference type="InterPro" id="IPR041424">
    <property type="entry name" value="CinA_KH"/>
</dbReference>
<dbReference type="Pfam" id="PF18146">
    <property type="entry name" value="CinA_KH"/>
    <property type="match status" value="1"/>
</dbReference>
<dbReference type="PIRSF" id="PIRSF006728">
    <property type="entry name" value="CinA"/>
    <property type="match status" value="1"/>
</dbReference>
<dbReference type="SUPFAM" id="SSF53218">
    <property type="entry name" value="Molybdenum cofactor biosynthesis proteins"/>
    <property type="match status" value="1"/>
</dbReference>
<proteinExistence type="inferred from homology"/>
<dbReference type="NCBIfam" id="TIGR00200">
    <property type="entry name" value="cinA_nterm"/>
    <property type="match status" value="1"/>
</dbReference>
<dbReference type="SUPFAM" id="SSF142433">
    <property type="entry name" value="CinA-like"/>
    <property type="match status" value="1"/>
</dbReference>
<dbReference type="InterPro" id="IPR036425">
    <property type="entry name" value="MoaB/Mog-like_dom_sf"/>
</dbReference>
<dbReference type="Gene3D" id="3.90.950.20">
    <property type="entry name" value="CinA-like"/>
    <property type="match status" value="1"/>
</dbReference>
<protein>
    <recommendedName>
        <fullName evidence="1">Putative competence-damage inducible protein</fullName>
    </recommendedName>
</protein>
<dbReference type="PANTHER" id="PTHR13939:SF0">
    <property type="entry name" value="NMN AMIDOHYDROLASE-LIKE PROTEIN YFAY"/>
    <property type="match status" value="1"/>
</dbReference>
<dbReference type="NCBIfam" id="NF001813">
    <property type="entry name" value="PRK00549.1"/>
    <property type="match status" value="1"/>
</dbReference>
<dbReference type="Gene3D" id="3.40.980.10">
    <property type="entry name" value="MoaB/Mog-like domain"/>
    <property type="match status" value="1"/>
</dbReference>
<feature type="domain" description="MoaB/Mog" evidence="2">
    <location>
        <begin position="4"/>
        <end position="171"/>
    </location>
</feature>
<name>A0AA47AIV9_9FIRM</name>
<dbReference type="AlphaFoldDB" id="A0AA47AIV9"/>
<dbReference type="NCBIfam" id="TIGR00177">
    <property type="entry name" value="molyb_syn"/>
    <property type="match status" value="1"/>
</dbReference>
<dbReference type="EMBL" id="CP110418">
    <property type="protein sequence ID" value="UZG51647.1"/>
    <property type="molecule type" value="Genomic_DNA"/>
</dbReference>
<reference evidence="3" key="1">
    <citation type="submission" date="2022-11" db="EMBL/GenBank/DDBJ databases">
        <title>Complete genome sequence of Veillonella rogosae KCOM 3468 isolated from human Subgingival dental plaque of Chronic peridontitis Lesion.</title>
        <authorList>
            <person name="Park S.-N."/>
            <person name="Lim Y.K."/>
            <person name="Kook J.-K."/>
        </authorList>
    </citation>
    <scope>NUCLEOTIDE SEQUENCE</scope>
    <source>
        <strain evidence="3">KCOM 3468</strain>
    </source>
</reference>
<evidence type="ECO:0000313" key="3">
    <source>
        <dbReference type="EMBL" id="UZG51647.1"/>
    </source>
</evidence>
<dbReference type="Pfam" id="PF02464">
    <property type="entry name" value="CinA"/>
    <property type="match status" value="1"/>
</dbReference>
<evidence type="ECO:0000313" key="4">
    <source>
        <dbReference type="Proteomes" id="UP001164244"/>
    </source>
</evidence>
<gene>
    <name evidence="1" type="primary">cinA</name>
    <name evidence="3" type="ORF">OKW85_03350</name>
</gene>
<dbReference type="RefSeq" id="WP_265138764.1">
    <property type="nucleotide sequence ID" value="NZ_CP110418.1"/>
</dbReference>
<dbReference type="NCBIfam" id="TIGR00199">
    <property type="entry name" value="PncC_domain"/>
    <property type="match status" value="1"/>
</dbReference>
<dbReference type="PANTHER" id="PTHR13939">
    <property type="entry name" value="NICOTINAMIDE-NUCLEOTIDE AMIDOHYDROLASE PNCC"/>
    <property type="match status" value="1"/>
</dbReference>
<organism evidence="3 4">
    <name type="scientific">Veillonella rogosae</name>
    <dbReference type="NCBI Taxonomy" id="423477"/>
    <lineage>
        <taxon>Bacteria</taxon>
        <taxon>Bacillati</taxon>
        <taxon>Bacillota</taxon>
        <taxon>Negativicutes</taxon>
        <taxon>Veillonellales</taxon>
        <taxon>Veillonellaceae</taxon>
        <taxon>Veillonella</taxon>
    </lineage>
</organism>
<comment type="similarity">
    <text evidence="1">Belongs to the CinA family.</text>
</comment>
<dbReference type="HAMAP" id="MF_00226_B">
    <property type="entry name" value="CinA_B"/>
    <property type="match status" value="1"/>
</dbReference>
<evidence type="ECO:0000259" key="2">
    <source>
        <dbReference type="SMART" id="SM00852"/>
    </source>
</evidence>
<dbReference type="Pfam" id="PF00994">
    <property type="entry name" value="MoCF_biosynth"/>
    <property type="match status" value="1"/>
</dbReference>
<evidence type="ECO:0000256" key="1">
    <source>
        <dbReference type="HAMAP-Rule" id="MF_00226"/>
    </source>
</evidence>
<dbReference type="InterPro" id="IPR008135">
    <property type="entry name" value="Competence-induced_CinA"/>
</dbReference>
<dbReference type="KEGG" id="vrg:OKW85_03350"/>